<dbReference type="Pfam" id="PF02775">
    <property type="entry name" value="TPP_enzyme_C"/>
    <property type="match status" value="1"/>
</dbReference>
<evidence type="ECO:0000313" key="3">
    <source>
        <dbReference type="EMBL" id="HGB14541.1"/>
    </source>
</evidence>
<dbReference type="InterPro" id="IPR011766">
    <property type="entry name" value="TPP_enzyme_TPP-bd"/>
</dbReference>
<dbReference type="PANTHER" id="PTHR42897">
    <property type="entry name" value="PYRUVATE SYNTHASE SUBUNIT PORB"/>
    <property type="match status" value="1"/>
</dbReference>
<accession>A0A7C3SIP7</accession>
<proteinExistence type="predicted"/>
<gene>
    <name evidence="3" type="ORF">ENV62_04815</name>
</gene>
<dbReference type="PANTHER" id="PTHR42897:SF2">
    <property type="entry name" value="PYRUVATE SYNTHASE SUBUNIT PORB"/>
    <property type="match status" value="1"/>
</dbReference>
<reference evidence="3" key="1">
    <citation type="journal article" date="2020" name="mSystems">
        <title>Genome- and Community-Level Interaction Insights into Carbon Utilization and Element Cycling Functions of Hydrothermarchaeota in Hydrothermal Sediment.</title>
        <authorList>
            <person name="Zhou Z."/>
            <person name="Liu Y."/>
            <person name="Xu W."/>
            <person name="Pan J."/>
            <person name="Luo Z.H."/>
            <person name="Li M."/>
        </authorList>
    </citation>
    <scope>NUCLEOTIDE SEQUENCE [LARGE SCALE GENOMIC DNA]</scope>
    <source>
        <strain evidence="3">SpSt-776</strain>
    </source>
</reference>
<evidence type="ECO:0000256" key="1">
    <source>
        <dbReference type="ARBA" id="ARBA00023002"/>
    </source>
</evidence>
<protein>
    <submittedName>
        <fullName evidence="3">Pyruvate ferredoxin oxidoreductase</fullName>
    </submittedName>
</protein>
<dbReference type="AlphaFoldDB" id="A0A7C3SIP7"/>
<dbReference type="SUPFAM" id="SSF52518">
    <property type="entry name" value="Thiamin diphosphate-binding fold (THDP-binding)"/>
    <property type="match status" value="1"/>
</dbReference>
<dbReference type="GO" id="GO:0044281">
    <property type="term" value="P:small molecule metabolic process"/>
    <property type="evidence" value="ECO:0007669"/>
    <property type="project" value="UniProtKB-ARBA"/>
</dbReference>
<keyword evidence="1" id="KW-0560">Oxidoreductase</keyword>
<keyword evidence="3" id="KW-0670">Pyruvate</keyword>
<name>A0A7C3SIP7_9BACT</name>
<sequence>MEKFGYAQSTKFDTFASRLLPREEYFVGGHRSCQGCGEALAVRWVCKAIGKDAVIAHATGCMEIVSSGMPQTAWMHPWIHVAFENTAAVAAGLEAGYKILARKGKLEGKPPKVVAMGGDGGTSDIGLQALSGALERGHNFTYVCWDNEAYMNTGIQRSSSTPYGAMTTTSPPGKLSIGQSTWKKNMVAIAVAHGIPYVATASPAYLFDLYFKIRKAVETPGPAYVHVLCVCPTGWRSPTELSVRLARLATETAVFPLYEVVNGHYRLTVEVPKLRPVRDYLRLQGRFRHLRDKEIDFIQRQTLANYELLLKKCQAPFPEFVPLAHEEGKEVE</sequence>
<dbReference type="Gene3D" id="3.40.50.970">
    <property type="match status" value="1"/>
</dbReference>
<dbReference type="CDD" id="cd03376">
    <property type="entry name" value="TPP_PFOR_porB_like"/>
    <property type="match status" value="1"/>
</dbReference>
<comment type="caution">
    <text evidence="3">The sequence shown here is derived from an EMBL/GenBank/DDBJ whole genome shotgun (WGS) entry which is preliminary data.</text>
</comment>
<feature type="domain" description="Thiamine pyrophosphate enzyme TPP-binding" evidence="2">
    <location>
        <begin position="59"/>
        <end position="227"/>
    </location>
</feature>
<organism evidence="3">
    <name type="scientific">Desulfobacca acetoxidans</name>
    <dbReference type="NCBI Taxonomy" id="60893"/>
    <lineage>
        <taxon>Bacteria</taxon>
        <taxon>Pseudomonadati</taxon>
        <taxon>Thermodesulfobacteriota</taxon>
        <taxon>Desulfobaccia</taxon>
        <taxon>Desulfobaccales</taxon>
        <taxon>Desulfobaccaceae</taxon>
        <taxon>Desulfobacca</taxon>
    </lineage>
</organism>
<dbReference type="EMBL" id="DTHB01000041">
    <property type="protein sequence ID" value="HGB14541.1"/>
    <property type="molecule type" value="Genomic_DNA"/>
</dbReference>
<dbReference type="InterPro" id="IPR051479">
    <property type="entry name" value="PorB-like"/>
</dbReference>
<dbReference type="GO" id="GO:0016491">
    <property type="term" value="F:oxidoreductase activity"/>
    <property type="evidence" value="ECO:0007669"/>
    <property type="project" value="UniProtKB-KW"/>
</dbReference>
<dbReference type="GO" id="GO:0030976">
    <property type="term" value="F:thiamine pyrophosphate binding"/>
    <property type="evidence" value="ECO:0007669"/>
    <property type="project" value="InterPro"/>
</dbReference>
<evidence type="ECO:0000259" key="2">
    <source>
        <dbReference type="Pfam" id="PF02775"/>
    </source>
</evidence>
<dbReference type="InterPro" id="IPR029061">
    <property type="entry name" value="THDP-binding"/>
</dbReference>